<evidence type="ECO:0000256" key="2">
    <source>
        <dbReference type="SAM" id="MobiDB-lite"/>
    </source>
</evidence>
<feature type="compositionally biased region" description="Low complexity" evidence="2">
    <location>
        <begin position="507"/>
        <end position="547"/>
    </location>
</feature>
<keyword evidence="1" id="KW-0862">Zinc</keyword>
<dbReference type="EMBL" id="CM000881">
    <property type="protein sequence ID" value="KQK10228.1"/>
    <property type="molecule type" value="Genomic_DNA"/>
</dbReference>
<feature type="region of interest" description="Disordered" evidence="2">
    <location>
        <begin position="51"/>
        <end position="91"/>
    </location>
</feature>
<dbReference type="PROSITE" id="PS50966">
    <property type="entry name" value="ZF_SWIM"/>
    <property type="match status" value="1"/>
</dbReference>
<evidence type="ECO:0000259" key="3">
    <source>
        <dbReference type="PROSITE" id="PS50966"/>
    </source>
</evidence>
<keyword evidence="6" id="KW-1185">Reference proteome</keyword>
<feature type="compositionally biased region" description="Low complexity" evidence="2">
    <location>
        <begin position="558"/>
        <end position="581"/>
    </location>
</feature>
<reference evidence="4" key="2">
    <citation type="submission" date="2017-06" db="EMBL/GenBank/DDBJ databases">
        <title>WGS assembly of Brachypodium distachyon.</title>
        <authorList>
            <consortium name="The International Brachypodium Initiative"/>
            <person name="Lucas S."/>
            <person name="Harmon-Smith M."/>
            <person name="Lail K."/>
            <person name="Tice H."/>
            <person name="Grimwood J."/>
            <person name="Bruce D."/>
            <person name="Barry K."/>
            <person name="Shu S."/>
            <person name="Lindquist E."/>
            <person name="Wang M."/>
            <person name="Pitluck S."/>
            <person name="Vogel J.P."/>
            <person name="Garvin D.F."/>
            <person name="Mockler T.C."/>
            <person name="Schmutz J."/>
            <person name="Rokhsar D."/>
            <person name="Bevan M.W."/>
        </authorList>
    </citation>
    <scope>NUCLEOTIDE SEQUENCE</scope>
    <source>
        <strain evidence="4">Bd21</strain>
    </source>
</reference>
<keyword evidence="1" id="KW-0479">Metal-binding</keyword>
<evidence type="ECO:0000256" key="1">
    <source>
        <dbReference type="PROSITE-ProRule" id="PRU00325"/>
    </source>
</evidence>
<dbReference type="EnsemblPlants" id="KQK10228">
    <property type="protein sequence ID" value="KQK10228"/>
    <property type="gene ID" value="BRADI_2g52815v3"/>
</dbReference>
<feature type="compositionally biased region" description="Low complexity" evidence="2">
    <location>
        <begin position="481"/>
        <end position="499"/>
    </location>
</feature>
<feature type="domain" description="SWIM-type" evidence="3">
    <location>
        <begin position="347"/>
        <end position="383"/>
    </location>
</feature>
<dbReference type="GO" id="GO:0008270">
    <property type="term" value="F:zinc ion binding"/>
    <property type="evidence" value="ECO:0007669"/>
    <property type="project" value="UniProtKB-KW"/>
</dbReference>
<dbReference type="STRING" id="15368.A0A0Q3JD63"/>
<dbReference type="PANTHER" id="PTHR47482">
    <property type="entry name" value="OS11G0632001 PROTEIN"/>
    <property type="match status" value="1"/>
</dbReference>
<dbReference type="Pfam" id="PF04434">
    <property type="entry name" value="SWIM"/>
    <property type="match status" value="1"/>
</dbReference>
<dbReference type="InParanoid" id="A0A0Q3JD63"/>
<dbReference type="InterPro" id="IPR007527">
    <property type="entry name" value="Znf_SWIM"/>
</dbReference>
<feature type="region of interest" description="Disordered" evidence="2">
    <location>
        <begin position="467"/>
        <end position="596"/>
    </location>
</feature>
<feature type="compositionally biased region" description="Basic residues" evidence="2">
    <location>
        <begin position="467"/>
        <end position="476"/>
    </location>
</feature>
<dbReference type="Pfam" id="PF03101">
    <property type="entry name" value="FAR1"/>
    <property type="match status" value="1"/>
</dbReference>
<reference evidence="4 5" key="1">
    <citation type="journal article" date="2010" name="Nature">
        <title>Genome sequencing and analysis of the model grass Brachypodium distachyon.</title>
        <authorList>
            <consortium name="International Brachypodium Initiative"/>
        </authorList>
    </citation>
    <scope>NUCLEOTIDE SEQUENCE [LARGE SCALE GENOMIC DNA]</scope>
    <source>
        <strain evidence="4 5">Bd21</strain>
    </source>
</reference>
<evidence type="ECO:0000313" key="4">
    <source>
        <dbReference type="EMBL" id="KQK10228.1"/>
    </source>
</evidence>
<name>A0A0Q3JD63_BRADI</name>
<organism evidence="4">
    <name type="scientific">Brachypodium distachyon</name>
    <name type="common">Purple false brome</name>
    <name type="synonym">Trachynia distachya</name>
    <dbReference type="NCBI Taxonomy" id="15368"/>
    <lineage>
        <taxon>Eukaryota</taxon>
        <taxon>Viridiplantae</taxon>
        <taxon>Streptophyta</taxon>
        <taxon>Embryophyta</taxon>
        <taxon>Tracheophyta</taxon>
        <taxon>Spermatophyta</taxon>
        <taxon>Magnoliopsida</taxon>
        <taxon>Liliopsida</taxon>
        <taxon>Poales</taxon>
        <taxon>Poaceae</taxon>
        <taxon>BOP clade</taxon>
        <taxon>Pooideae</taxon>
        <taxon>Stipodae</taxon>
        <taxon>Brachypodieae</taxon>
        <taxon>Brachypodium</taxon>
    </lineage>
</organism>
<proteinExistence type="predicted"/>
<dbReference type="Gramene" id="KQK10228">
    <property type="protein sequence ID" value="KQK10228"/>
    <property type="gene ID" value="BRADI_2g52815v3"/>
</dbReference>
<dbReference type="AlphaFoldDB" id="A0A0Q3JD63"/>
<protein>
    <recommendedName>
        <fullName evidence="3">SWIM-type domain-containing protein</fullName>
    </recommendedName>
</protein>
<keyword evidence="1" id="KW-0863">Zinc-finger</keyword>
<sequence>MRFDTLAGAKAHYNAYARVMGFSIKSNTSRRSAYTNLVEKQQFVCNRFRKPKPVDDAAGKSYNPTGNSSRARRDESSSDEEHVDAPNEDPLLVRKVVKKRRRESIKQTGCKAKMTVKLIDGRWEVIFFVADHNHELITKPSLTKYLLSHKNISLEEETFLRILDDCNLETGQMMTLMSTFYANGFIVPYTTKTISNFRSKIRSERKGDDMAETVSYFMAKQKEDPSFYFNVKLDEDERHQLEEHADFAHLYNIRRTWVPCYFRDCFFPFLKSTQRSEGFNAVLKRYVNPHNSILNFVKQYEKIQVKILVKEGGNNYMTNHLTQATWSSYPIEKQAFTTYTMTSIRSYLVLARVGDNEYSCECGKMKRDRLLCCHILKVFTHLGIDEIPGRYNMRRWTQNAIPREVARPDETQPDALPPESLKQIRMANLSVKYGELARISCCSDAANAIAEKYIRVTKTEITHLNLMRRKDAKRRRETAAREASAASASSAPATTHAATPPAPATAPRPATTSGGAPATTAPTPATTAASTVSGAATVPAPATATSGCAPATASHRPATTTTCPATATASAASGATTASASIDPNRVRNPDRCLTKGRPRAKRYENALELHPKKKNKCAFCSSDEHNSARCPWKLA</sequence>
<accession>A0A0Q3JD63</accession>
<dbReference type="InterPro" id="IPR004330">
    <property type="entry name" value="FAR1_DNA_bnd_dom"/>
</dbReference>
<feature type="compositionally biased region" description="Basic and acidic residues" evidence="2">
    <location>
        <begin position="71"/>
        <end position="85"/>
    </location>
</feature>
<feature type="compositionally biased region" description="Basic and acidic residues" evidence="2">
    <location>
        <begin position="585"/>
        <end position="594"/>
    </location>
</feature>
<dbReference type="OrthoDB" id="689460at2759"/>
<evidence type="ECO:0000313" key="6">
    <source>
        <dbReference type="Proteomes" id="UP000008810"/>
    </source>
</evidence>
<reference evidence="5" key="3">
    <citation type="submission" date="2018-08" db="UniProtKB">
        <authorList>
            <consortium name="EnsemblPlants"/>
        </authorList>
    </citation>
    <scope>IDENTIFICATION</scope>
    <source>
        <strain evidence="5">cv. Bd21</strain>
    </source>
</reference>
<gene>
    <name evidence="4" type="ORF">BRADI_2g52815v3</name>
</gene>
<dbReference type="Proteomes" id="UP000008810">
    <property type="component" value="Chromosome 2"/>
</dbReference>
<dbReference type="PANTHER" id="PTHR47482:SF24">
    <property type="entry name" value="PROTEIN FAR1-RELATED SEQUENCE"/>
    <property type="match status" value="1"/>
</dbReference>
<evidence type="ECO:0000313" key="5">
    <source>
        <dbReference type="EnsemblPlants" id="KQK10228"/>
    </source>
</evidence>